<feature type="compositionally biased region" description="Basic and acidic residues" evidence="1">
    <location>
        <begin position="255"/>
        <end position="274"/>
    </location>
</feature>
<evidence type="ECO:0008006" key="4">
    <source>
        <dbReference type="Google" id="ProtNLM"/>
    </source>
</evidence>
<dbReference type="AlphaFoldDB" id="A0AAV2QN90"/>
<sequence length="564" mass="64321">YYIHAIENGKIPLHSKKEPTKGVMMLGKKSSKSLKTHDGPQRSAFMAASIVKPPVLYHRPEHTSLQQGMHEDIEICKRKIYLYDIPKSLNNSALKNILSICGYITDFQREIVGGLRAASCMVQFRDIGSIYRAYHLLNGRKVLSKSLFVVIPEEKHFSAQEKTFDQTYEEDDSVQIKSIIADVSSWSSKSPELQKIGRPEFNKSLITSNYSNQRVSQASESRYLQSYSRDPKKSSARSRSRERSPSRDHKKHFERNKSREKSSSRDLKKLSDKIRSRKRHKSRDRRHSRDRSRSRSRSRSRDRRRSRDKSRSRIRSQEKEIHHEYKRSHRTRLSPKQNSSSGFAEASECIALITLSENLGVLAVSFKMLMESCVKTESINSLIEEDNMLLLNTIHNKFMNLQKSTSDVINAEKFKCGAKICKKLIDTVLTKIASKQIELPPTIPLQLSSPKEQQSVNLLKFSSTFHESTNQSVSSSDKLQQTSLISHLPTTSKSVKEPSAAEGIQKLHGVDIGRIAKSTMGKDAAAIKNFIENTLDYLGVTPTTNVVKEIYNAVSMIHFKWISF</sequence>
<evidence type="ECO:0000256" key="1">
    <source>
        <dbReference type="SAM" id="MobiDB-lite"/>
    </source>
</evidence>
<feature type="compositionally biased region" description="Basic residues" evidence="1">
    <location>
        <begin position="275"/>
        <end position="308"/>
    </location>
</feature>
<dbReference type="SUPFAM" id="SSF54928">
    <property type="entry name" value="RNA-binding domain, RBD"/>
    <property type="match status" value="1"/>
</dbReference>
<name>A0AAV2QN90_MEGNR</name>
<feature type="compositionally biased region" description="Polar residues" evidence="1">
    <location>
        <begin position="211"/>
        <end position="227"/>
    </location>
</feature>
<feature type="region of interest" description="Disordered" evidence="1">
    <location>
        <begin position="211"/>
        <end position="341"/>
    </location>
</feature>
<feature type="non-terminal residue" evidence="2">
    <location>
        <position position="1"/>
    </location>
</feature>
<evidence type="ECO:0000313" key="3">
    <source>
        <dbReference type="Proteomes" id="UP001497623"/>
    </source>
</evidence>
<comment type="caution">
    <text evidence="2">The sequence shown here is derived from an EMBL/GenBank/DDBJ whole genome shotgun (WGS) entry which is preliminary data.</text>
</comment>
<dbReference type="EMBL" id="CAXKWB010007933">
    <property type="protein sequence ID" value="CAL4089006.1"/>
    <property type="molecule type" value="Genomic_DNA"/>
</dbReference>
<proteinExistence type="predicted"/>
<feature type="compositionally biased region" description="Basic and acidic residues" evidence="1">
    <location>
        <begin position="229"/>
        <end position="247"/>
    </location>
</feature>
<evidence type="ECO:0000313" key="2">
    <source>
        <dbReference type="EMBL" id="CAL4089006.1"/>
    </source>
</evidence>
<protein>
    <recommendedName>
        <fullName evidence="4">RRM domain-containing protein</fullName>
    </recommendedName>
</protein>
<feature type="compositionally biased region" description="Basic and acidic residues" evidence="1">
    <location>
        <begin position="309"/>
        <end position="323"/>
    </location>
</feature>
<feature type="compositionally biased region" description="Basic residues" evidence="1">
    <location>
        <begin position="324"/>
        <end position="333"/>
    </location>
</feature>
<gene>
    <name evidence="2" type="ORF">MNOR_LOCUS13680</name>
</gene>
<organism evidence="2 3">
    <name type="scientific">Meganyctiphanes norvegica</name>
    <name type="common">Northern krill</name>
    <name type="synonym">Thysanopoda norvegica</name>
    <dbReference type="NCBI Taxonomy" id="48144"/>
    <lineage>
        <taxon>Eukaryota</taxon>
        <taxon>Metazoa</taxon>
        <taxon>Ecdysozoa</taxon>
        <taxon>Arthropoda</taxon>
        <taxon>Crustacea</taxon>
        <taxon>Multicrustacea</taxon>
        <taxon>Malacostraca</taxon>
        <taxon>Eumalacostraca</taxon>
        <taxon>Eucarida</taxon>
        <taxon>Euphausiacea</taxon>
        <taxon>Euphausiidae</taxon>
        <taxon>Meganyctiphanes</taxon>
    </lineage>
</organism>
<keyword evidence="3" id="KW-1185">Reference proteome</keyword>
<dbReference type="Proteomes" id="UP001497623">
    <property type="component" value="Unassembled WGS sequence"/>
</dbReference>
<accession>A0AAV2QN90</accession>
<reference evidence="2 3" key="1">
    <citation type="submission" date="2024-05" db="EMBL/GenBank/DDBJ databases">
        <authorList>
            <person name="Wallberg A."/>
        </authorList>
    </citation>
    <scope>NUCLEOTIDE SEQUENCE [LARGE SCALE GENOMIC DNA]</scope>
</reference>
<dbReference type="GO" id="GO:0003676">
    <property type="term" value="F:nucleic acid binding"/>
    <property type="evidence" value="ECO:0007669"/>
    <property type="project" value="InterPro"/>
</dbReference>
<dbReference type="InterPro" id="IPR035979">
    <property type="entry name" value="RBD_domain_sf"/>
</dbReference>